<organism evidence="2 3">
    <name type="scientific">Elysia crispata</name>
    <name type="common">lettuce slug</name>
    <dbReference type="NCBI Taxonomy" id="231223"/>
    <lineage>
        <taxon>Eukaryota</taxon>
        <taxon>Metazoa</taxon>
        <taxon>Spiralia</taxon>
        <taxon>Lophotrochozoa</taxon>
        <taxon>Mollusca</taxon>
        <taxon>Gastropoda</taxon>
        <taxon>Heterobranchia</taxon>
        <taxon>Euthyneura</taxon>
        <taxon>Panpulmonata</taxon>
        <taxon>Sacoglossa</taxon>
        <taxon>Placobranchoidea</taxon>
        <taxon>Plakobranchidae</taxon>
        <taxon>Elysia</taxon>
    </lineage>
</organism>
<sequence>MLKKDNGCAERMSEIQTTRKEPLMNIETESRLQQCEIIERTMSGHDGAMRSWGKWHHGGLLGWRNHYGHVTTPFSVRLSDGEIMLT</sequence>
<evidence type="ECO:0000256" key="1">
    <source>
        <dbReference type="SAM" id="MobiDB-lite"/>
    </source>
</evidence>
<feature type="region of interest" description="Disordered" evidence="1">
    <location>
        <begin position="1"/>
        <end position="21"/>
    </location>
</feature>
<evidence type="ECO:0000313" key="3">
    <source>
        <dbReference type="Proteomes" id="UP001283361"/>
    </source>
</evidence>
<dbReference type="EMBL" id="JAWDGP010003273">
    <property type="protein sequence ID" value="KAK3775804.1"/>
    <property type="molecule type" value="Genomic_DNA"/>
</dbReference>
<keyword evidence="3" id="KW-1185">Reference proteome</keyword>
<dbReference type="AlphaFoldDB" id="A0AAE0ZUI2"/>
<proteinExistence type="predicted"/>
<reference evidence="2" key="1">
    <citation type="journal article" date="2023" name="G3 (Bethesda)">
        <title>A reference genome for the long-term kleptoplast-retaining sea slug Elysia crispata morphotype clarki.</title>
        <authorList>
            <person name="Eastman K.E."/>
            <person name="Pendleton A.L."/>
            <person name="Shaikh M.A."/>
            <person name="Suttiyut T."/>
            <person name="Ogas R."/>
            <person name="Tomko P."/>
            <person name="Gavelis G."/>
            <person name="Widhalm J.R."/>
            <person name="Wisecaver J.H."/>
        </authorList>
    </citation>
    <scope>NUCLEOTIDE SEQUENCE</scope>
    <source>
        <strain evidence="2">ECLA1</strain>
    </source>
</reference>
<protein>
    <submittedName>
        <fullName evidence="2">Uncharacterized protein</fullName>
    </submittedName>
</protein>
<evidence type="ECO:0000313" key="2">
    <source>
        <dbReference type="EMBL" id="KAK3775804.1"/>
    </source>
</evidence>
<accession>A0AAE0ZUI2</accession>
<name>A0AAE0ZUI2_9GAST</name>
<comment type="caution">
    <text evidence="2">The sequence shown here is derived from an EMBL/GenBank/DDBJ whole genome shotgun (WGS) entry which is preliminary data.</text>
</comment>
<dbReference type="Proteomes" id="UP001283361">
    <property type="component" value="Unassembled WGS sequence"/>
</dbReference>
<gene>
    <name evidence="2" type="ORF">RRG08_047991</name>
</gene>